<feature type="transmembrane region" description="Helical" evidence="8">
    <location>
        <begin position="72"/>
        <end position="90"/>
    </location>
</feature>
<comment type="subcellular location">
    <subcellularLocation>
        <location evidence="1">Membrane</location>
        <topology evidence="1">Multi-pass membrane protein</topology>
    </subcellularLocation>
</comment>
<keyword evidence="10" id="KW-1185">Reference proteome</keyword>
<feature type="transmembrane region" description="Helical" evidence="8">
    <location>
        <begin position="47"/>
        <end position="66"/>
    </location>
</feature>
<keyword evidence="3 8" id="KW-0812">Transmembrane</keyword>
<keyword evidence="7" id="KW-0568">Pathogenesis-related protein</keyword>
<evidence type="ECO:0000313" key="10">
    <source>
        <dbReference type="Proteomes" id="UP000806378"/>
    </source>
</evidence>
<protein>
    <recommendedName>
        <fullName evidence="11">MLO-like protein</fullName>
    </recommendedName>
</protein>
<comment type="caution">
    <text evidence="9">The sequence shown here is derived from an EMBL/GenBank/DDBJ whole genome shotgun (WGS) entry which is preliminary data.</text>
</comment>
<keyword evidence="5 8" id="KW-1133">Transmembrane helix</keyword>
<evidence type="ECO:0008006" key="11">
    <source>
        <dbReference type="Google" id="ProtNLM"/>
    </source>
</evidence>
<evidence type="ECO:0000256" key="8">
    <source>
        <dbReference type="SAM" id="Phobius"/>
    </source>
</evidence>
<dbReference type="InterPro" id="IPR004326">
    <property type="entry name" value="Mlo"/>
</dbReference>
<evidence type="ECO:0000313" key="9">
    <source>
        <dbReference type="EMBL" id="KAF7846611.1"/>
    </source>
</evidence>
<feature type="transmembrane region" description="Helical" evidence="8">
    <location>
        <begin position="164"/>
        <end position="185"/>
    </location>
</feature>
<sequence length="259" mass="30106">MKQFYGSIAKSDYIALRHGFMMTHFGDSNHNFYDHMVTILEEDFKKIVGIGWFFWLFVVVFLLLNVEGWNTFFWLSFLPLVLLLLVGAKLEHIITRLAQEAERGDPVRPSDEHFWFRRPKIVLWLIHFILFQNSFEIAFFFWIWSTYGLHSCIMEKIGFIITRLIMGVIVEVLCSYSTLPLYALVSQMGSAYKFSETVDAPLKNWMHRRRQRGQADFGGATASHSQRMAAQPLETFHVAEQAQDIVDEATPVIEVKNGL</sequence>
<comment type="similarity">
    <text evidence="2">Belongs to the MLO family.</text>
</comment>
<dbReference type="PANTHER" id="PTHR31942">
    <property type="entry name" value="MLO-LIKE PROTEIN 1"/>
    <property type="match status" value="1"/>
</dbReference>
<name>A0A8T0CGD0_CORYI</name>
<evidence type="ECO:0000256" key="3">
    <source>
        <dbReference type="ARBA" id="ARBA00022692"/>
    </source>
</evidence>
<dbReference type="OrthoDB" id="1388414at2759"/>
<dbReference type="GO" id="GO:0006952">
    <property type="term" value="P:defense response"/>
    <property type="evidence" value="ECO:0007669"/>
    <property type="project" value="UniProtKB-KW"/>
</dbReference>
<evidence type="ECO:0000256" key="7">
    <source>
        <dbReference type="ARBA" id="ARBA00023265"/>
    </source>
</evidence>
<accession>A0A8T0CGD0</accession>
<keyword evidence="6 8" id="KW-0472">Membrane</keyword>
<dbReference type="Proteomes" id="UP000806378">
    <property type="component" value="Unassembled WGS sequence"/>
</dbReference>
<dbReference type="Gramene" id="rna-gnl|WGS:JABURB|Cocit.L4025.1">
    <property type="protein sequence ID" value="cds-KAF7846611.1"/>
    <property type="gene ID" value="gene-BT93_L4025"/>
</dbReference>
<proteinExistence type="inferred from homology"/>
<gene>
    <name evidence="9" type="ORF">BT93_L4025</name>
</gene>
<organism evidence="9 10">
    <name type="scientific">Corymbia citriodora subsp. variegata</name>
    <dbReference type="NCBI Taxonomy" id="360336"/>
    <lineage>
        <taxon>Eukaryota</taxon>
        <taxon>Viridiplantae</taxon>
        <taxon>Streptophyta</taxon>
        <taxon>Embryophyta</taxon>
        <taxon>Tracheophyta</taxon>
        <taxon>Spermatophyta</taxon>
        <taxon>Magnoliopsida</taxon>
        <taxon>eudicotyledons</taxon>
        <taxon>Gunneridae</taxon>
        <taxon>Pentapetalae</taxon>
        <taxon>rosids</taxon>
        <taxon>malvids</taxon>
        <taxon>Myrtales</taxon>
        <taxon>Myrtaceae</taxon>
        <taxon>Myrtoideae</taxon>
        <taxon>Eucalypteae</taxon>
        <taxon>Corymbia</taxon>
    </lineage>
</organism>
<reference evidence="9" key="1">
    <citation type="submission" date="2020-05" db="EMBL/GenBank/DDBJ databases">
        <title>WGS assembly of Corymbia citriodora subspecies variegata.</title>
        <authorList>
            <person name="Barry K."/>
            <person name="Hundley H."/>
            <person name="Shu S."/>
            <person name="Jenkins J."/>
            <person name="Grimwood J."/>
            <person name="Baten A."/>
        </authorList>
    </citation>
    <scope>NUCLEOTIDE SEQUENCE</scope>
    <source>
        <strain evidence="9">CV2-018</strain>
    </source>
</reference>
<dbReference type="GO" id="GO:0016020">
    <property type="term" value="C:membrane"/>
    <property type="evidence" value="ECO:0007669"/>
    <property type="project" value="UniProtKB-SubCell"/>
</dbReference>
<evidence type="ECO:0000256" key="2">
    <source>
        <dbReference type="ARBA" id="ARBA00006574"/>
    </source>
</evidence>
<evidence type="ECO:0000256" key="6">
    <source>
        <dbReference type="ARBA" id="ARBA00023136"/>
    </source>
</evidence>
<dbReference type="PANTHER" id="PTHR31942:SF54">
    <property type="entry name" value="MLO-LIKE PROTEIN 13"/>
    <property type="match status" value="1"/>
</dbReference>
<keyword evidence="4" id="KW-0611">Plant defense</keyword>
<dbReference type="Pfam" id="PF03094">
    <property type="entry name" value="Mlo"/>
    <property type="match status" value="1"/>
</dbReference>
<feature type="transmembrane region" description="Helical" evidence="8">
    <location>
        <begin position="121"/>
        <end position="144"/>
    </location>
</feature>
<dbReference type="AlphaFoldDB" id="A0A8T0CGD0"/>
<dbReference type="EMBL" id="MU092417">
    <property type="protein sequence ID" value="KAF7846611.1"/>
    <property type="molecule type" value="Genomic_DNA"/>
</dbReference>
<evidence type="ECO:0000256" key="4">
    <source>
        <dbReference type="ARBA" id="ARBA00022821"/>
    </source>
</evidence>
<evidence type="ECO:0000256" key="5">
    <source>
        <dbReference type="ARBA" id="ARBA00022989"/>
    </source>
</evidence>
<evidence type="ECO:0000256" key="1">
    <source>
        <dbReference type="ARBA" id="ARBA00004141"/>
    </source>
</evidence>